<feature type="region of interest" description="Disordered" evidence="1">
    <location>
        <begin position="138"/>
        <end position="172"/>
    </location>
</feature>
<dbReference type="Proteomes" id="UP000252182">
    <property type="component" value="Chromosome"/>
</dbReference>
<dbReference type="KEGG" id="hyf:DTO96_102147"/>
<reference evidence="3" key="1">
    <citation type="submission" date="2018-07" db="EMBL/GenBank/DDBJ databases">
        <authorList>
            <person name="Kim H."/>
        </authorList>
    </citation>
    <scope>NUCLEOTIDE SEQUENCE [LARGE SCALE GENOMIC DNA]</scope>
    <source>
        <strain evidence="3">F02</strain>
    </source>
</reference>
<proteinExistence type="predicted"/>
<keyword evidence="3" id="KW-1185">Reference proteome</keyword>
<feature type="compositionally biased region" description="Polar residues" evidence="1">
    <location>
        <begin position="162"/>
        <end position="172"/>
    </location>
</feature>
<dbReference type="RefSeq" id="WP_114563473.1">
    <property type="nucleotide sequence ID" value="NZ_CP031124.1"/>
</dbReference>
<organism evidence="2 3">
    <name type="scientific">Ephemeroptericola cinctiostellae</name>
    <dbReference type="NCBI Taxonomy" id="2268024"/>
    <lineage>
        <taxon>Bacteria</taxon>
        <taxon>Pseudomonadati</taxon>
        <taxon>Pseudomonadota</taxon>
        <taxon>Betaproteobacteria</taxon>
        <taxon>Burkholderiales</taxon>
        <taxon>Burkholderiaceae</taxon>
        <taxon>Ephemeroptericola</taxon>
    </lineage>
</organism>
<protein>
    <recommendedName>
        <fullName evidence="4">Phage baseplate assembly protein V</fullName>
    </recommendedName>
</protein>
<dbReference type="AlphaFoldDB" id="A0A345DDF5"/>
<feature type="compositionally biased region" description="Basic and acidic residues" evidence="1">
    <location>
        <begin position="150"/>
        <end position="161"/>
    </location>
</feature>
<evidence type="ECO:0000313" key="3">
    <source>
        <dbReference type="Proteomes" id="UP000252182"/>
    </source>
</evidence>
<sequence>MALSELIRKAKMVFTSVALVQKYKISVFETKDAEESERFQDYGFAAQPSEGEGLVIDAGGVQMVLRIDRLKDRPKLSADDVAVWHKEGHSIWLKAGKIIDVDCAVLNIKASTSVNFTTPKITNSGEYSGAGDVVSAAQVSDSAGSMQSMRDTHNEHDHNETDNVTGKPNQPM</sequence>
<feature type="compositionally biased region" description="Polar residues" evidence="1">
    <location>
        <begin position="138"/>
        <end position="149"/>
    </location>
</feature>
<evidence type="ECO:0000256" key="1">
    <source>
        <dbReference type="SAM" id="MobiDB-lite"/>
    </source>
</evidence>
<dbReference type="OrthoDB" id="9802994at2"/>
<dbReference type="EMBL" id="CP031124">
    <property type="protein sequence ID" value="AXF86393.1"/>
    <property type="molecule type" value="Genomic_DNA"/>
</dbReference>
<evidence type="ECO:0000313" key="2">
    <source>
        <dbReference type="EMBL" id="AXF86393.1"/>
    </source>
</evidence>
<name>A0A345DDF5_9BURK</name>
<accession>A0A345DDF5</accession>
<evidence type="ECO:0008006" key="4">
    <source>
        <dbReference type="Google" id="ProtNLM"/>
    </source>
</evidence>
<gene>
    <name evidence="2" type="ORF">DTO96_102147</name>
</gene>